<organism evidence="2 3">
    <name type="scientific">Alloscardovia theropitheci</name>
    <dbReference type="NCBI Taxonomy" id="2496842"/>
    <lineage>
        <taxon>Bacteria</taxon>
        <taxon>Bacillati</taxon>
        <taxon>Actinomycetota</taxon>
        <taxon>Actinomycetes</taxon>
        <taxon>Bifidobacteriales</taxon>
        <taxon>Bifidobacteriaceae</taxon>
        <taxon>Alloscardovia</taxon>
    </lineage>
</organism>
<keyword evidence="3" id="KW-1185">Reference proteome</keyword>
<gene>
    <name evidence="2" type="ORF">EJ419_02340</name>
</gene>
<evidence type="ECO:0000313" key="2">
    <source>
        <dbReference type="EMBL" id="TCD54694.1"/>
    </source>
</evidence>
<keyword evidence="1" id="KW-0175">Coiled coil</keyword>
<dbReference type="AlphaFoldDB" id="A0A4R0QQV0"/>
<sequence length="119" mass="14044">MPEPRQLHPNTTTKSLAQHEELTNEFHHQCIKLDEKRDELCIERAKTENELVEHAQAALDFMKQCDANSAGTFQLVARITDYEQEQLSSRINRSLREIDDEEETIQNYYRKQLRALEDN</sequence>
<evidence type="ECO:0000313" key="3">
    <source>
        <dbReference type="Proteomes" id="UP000291289"/>
    </source>
</evidence>
<dbReference type="RefSeq" id="WP_131283320.1">
    <property type="nucleotide sequence ID" value="NZ_RXLP01000008.1"/>
</dbReference>
<dbReference type="Proteomes" id="UP000291289">
    <property type="component" value="Unassembled WGS sequence"/>
</dbReference>
<accession>A0A4R0QQV0</accession>
<comment type="caution">
    <text evidence="2">The sequence shown here is derived from an EMBL/GenBank/DDBJ whole genome shotgun (WGS) entry which is preliminary data.</text>
</comment>
<feature type="coiled-coil region" evidence="1">
    <location>
        <begin position="84"/>
        <end position="111"/>
    </location>
</feature>
<name>A0A4R0QQV0_9BIFI</name>
<dbReference type="EMBL" id="RXLP01000008">
    <property type="protein sequence ID" value="TCD54694.1"/>
    <property type="molecule type" value="Genomic_DNA"/>
</dbReference>
<evidence type="ECO:0000256" key="1">
    <source>
        <dbReference type="SAM" id="Coils"/>
    </source>
</evidence>
<reference evidence="2 3" key="1">
    <citation type="submission" date="2018-12" db="EMBL/GenBank/DDBJ databases">
        <title>Alloscrdovia theropitheci sp. nov: a novel taxon from the feces of the bleeding-herat monkey (Theropithecus geleda).</title>
        <authorList>
            <person name="Modesto M."/>
        </authorList>
    </citation>
    <scope>NUCLEOTIDE SEQUENCE [LARGE SCALE GENOMIC DNA]</scope>
    <source>
        <strain evidence="2 3">GLDI4/2</strain>
    </source>
</reference>
<proteinExistence type="predicted"/>
<protein>
    <submittedName>
        <fullName evidence="2">Uncharacterized protein</fullName>
    </submittedName>
</protein>